<dbReference type="InterPro" id="IPR021361">
    <property type="entry name" value="Tad2-like_dom"/>
</dbReference>
<proteinExistence type="predicted"/>
<sequence length="95" mass="10450">MNFGQAIEALKSGEKVARQGWNGKGMFLYLVNGQEVPYENMRGEAKNALAKTPANETNTVFINSHIDMKAADASVVIGWLASQTDMLSDDWEIVD</sequence>
<evidence type="ECO:0000313" key="3">
    <source>
        <dbReference type="EMBL" id="SUV15129.1"/>
    </source>
</evidence>
<protein>
    <submittedName>
        <fullName evidence="3">Protein of uncharacterized function (DUF2829)</fullName>
    </submittedName>
</protein>
<evidence type="ECO:0000313" key="4">
    <source>
        <dbReference type="Proteomes" id="UP000238825"/>
    </source>
</evidence>
<dbReference type="GeneID" id="48278973"/>
<dbReference type="AlphaFoldDB" id="A0A2S0K655"/>
<evidence type="ECO:0000313" key="5">
    <source>
        <dbReference type="Proteomes" id="UP000255295"/>
    </source>
</evidence>
<gene>
    <name evidence="2" type="ORF">LS41612_22465</name>
    <name evidence="3" type="ORF">NCTC10338_00148</name>
</gene>
<dbReference type="Pfam" id="PF11195">
    <property type="entry name" value="Tad2-like"/>
    <property type="match status" value="1"/>
</dbReference>
<reference evidence="3 5" key="2">
    <citation type="submission" date="2018-06" db="EMBL/GenBank/DDBJ databases">
        <authorList>
            <consortium name="Pathogen Informatics"/>
            <person name="Doyle S."/>
        </authorList>
    </citation>
    <scope>NUCLEOTIDE SEQUENCE [LARGE SCALE GENOMIC DNA]</scope>
    <source>
        <strain evidence="3 5">NCTC10338</strain>
    </source>
</reference>
<reference evidence="2 4" key="1">
    <citation type="submission" date="2017-03" db="EMBL/GenBank/DDBJ databases">
        <title>The whole genome sequencing and assembly of Lysinibacillus sphaericus DSM 28T strain.</title>
        <authorList>
            <person name="Lee Y.-J."/>
            <person name="Yi H."/>
            <person name="Bahn Y.-S."/>
            <person name="Kim J.F."/>
            <person name="Lee D.-W."/>
        </authorList>
    </citation>
    <scope>NUCLEOTIDE SEQUENCE [LARGE SCALE GENOMIC DNA]</scope>
    <source>
        <strain evidence="2 4">DSM 28</strain>
    </source>
</reference>
<evidence type="ECO:0000313" key="2">
    <source>
        <dbReference type="EMBL" id="AVK98853.1"/>
    </source>
</evidence>
<dbReference type="RefSeq" id="WP_024362657.1">
    <property type="nucleotide sequence ID" value="NZ_BJNS01000014.1"/>
</dbReference>
<dbReference type="EMBL" id="UFSZ01000001">
    <property type="protein sequence ID" value="SUV15129.1"/>
    <property type="molecule type" value="Genomic_DNA"/>
</dbReference>
<dbReference type="EMBL" id="CP019980">
    <property type="protein sequence ID" value="AVK98853.1"/>
    <property type="molecule type" value="Genomic_DNA"/>
</dbReference>
<feature type="domain" description="Thoeris anti-defense 2-like" evidence="1">
    <location>
        <begin position="1"/>
        <end position="94"/>
    </location>
</feature>
<name>A0A2S0K655_LYSSH</name>
<dbReference type="Proteomes" id="UP000255295">
    <property type="component" value="Unassembled WGS sequence"/>
</dbReference>
<organism evidence="2 4">
    <name type="scientific">Lysinibacillus sphaericus</name>
    <name type="common">Bacillus sphaericus</name>
    <dbReference type="NCBI Taxonomy" id="1421"/>
    <lineage>
        <taxon>Bacteria</taxon>
        <taxon>Bacillati</taxon>
        <taxon>Bacillota</taxon>
        <taxon>Bacilli</taxon>
        <taxon>Bacillales</taxon>
        <taxon>Bacillaceae</taxon>
        <taxon>Lysinibacillus</taxon>
    </lineage>
</organism>
<dbReference type="Proteomes" id="UP000238825">
    <property type="component" value="Chromosome"/>
</dbReference>
<evidence type="ECO:0000259" key="1">
    <source>
        <dbReference type="Pfam" id="PF11195"/>
    </source>
</evidence>
<accession>A0A2S0K655</accession>